<dbReference type="EMBL" id="KI394095">
    <property type="protein sequence ID" value="ERN04935.1"/>
    <property type="molecule type" value="Genomic_DNA"/>
</dbReference>
<sequence>MFKATNGLIGAINFIIFLISIPILGGGIWLSTKANTDCLRFLQWPIIIIGLCLMVLSLAGFVGACYRISWLLWLYLFLMFFVIVALVGFTIFAFAVTSRGSGRPMMNRAYYDYSLSDYSGWLKDRVSDPEYWEKIVSCIRDAKVCQKMGRYYGYMPETADEFYRRHLSPIEMGD</sequence>
<dbReference type="AlphaFoldDB" id="W1PD09"/>
<dbReference type="InterPro" id="IPR044991">
    <property type="entry name" value="TET_plant"/>
</dbReference>
<dbReference type="InterPro" id="IPR018499">
    <property type="entry name" value="Tetraspanin/Peripherin"/>
</dbReference>
<reference evidence="8" key="1">
    <citation type="journal article" date="2013" name="Science">
        <title>The Amborella genome and the evolution of flowering plants.</title>
        <authorList>
            <consortium name="Amborella Genome Project"/>
        </authorList>
    </citation>
    <scope>NUCLEOTIDE SEQUENCE [LARGE SCALE GENOMIC DNA]</scope>
</reference>
<dbReference type="HOGENOM" id="CLU_066970_2_1_1"/>
<dbReference type="Pfam" id="PF00335">
    <property type="entry name" value="Tetraspanin"/>
    <property type="match status" value="1"/>
</dbReference>
<evidence type="ECO:0000256" key="2">
    <source>
        <dbReference type="ARBA" id="ARBA00006840"/>
    </source>
</evidence>
<evidence type="ECO:0000256" key="4">
    <source>
        <dbReference type="ARBA" id="ARBA00022989"/>
    </source>
</evidence>
<evidence type="ECO:0000256" key="6">
    <source>
        <dbReference type="SAM" id="Phobius"/>
    </source>
</evidence>
<evidence type="ECO:0000256" key="5">
    <source>
        <dbReference type="ARBA" id="ARBA00023136"/>
    </source>
</evidence>
<keyword evidence="8" id="KW-1185">Reference proteome</keyword>
<keyword evidence="4 6" id="KW-1133">Transmembrane helix</keyword>
<accession>W1PD09</accession>
<evidence type="ECO:0008006" key="9">
    <source>
        <dbReference type="Google" id="ProtNLM"/>
    </source>
</evidence>
<feature type="transmembrane region" description="Helical" evidence="6">
    <location>
        <begin position="70"/>
        <end position="96"/>
    </location>
</feature>
<evidence type="ECO:0000313" key="8">
    <source>
        <dbReference type="Proteomes" id="UP000017836"/>
    </source>
</evidence>
<evidence type="ECO:0000256" key="1">
    <source>
        <dbReference type="ARBA" id="ARBA00004141"/>
    </source>
</evidence>
<dbReference type="PRINTS" id="PR00259">
    <property type="entry name" value="TMFOUR"/>
</dbReference>
<protein>
    <recommendedName>
        <fullName evidence="9">Tetraspanin</fullName>
    </recommendedName>
</protein>
<dbReference type="OMA" id="KANTDCL"/>
<dbReference type="GO" id="GO:0016020">
    <property type="term" value="C:membrane"/>
    <property type="evidence" value="ECO:0007669"/>
    <property type="project" value="UniProtKB-SubCell"/>
</dbReference>
<proteinExistence type="inferred from homology"/>
<dbReference type="GO" id="GO:0009734">
    <property type="term" value="P:auxin-activated signaling pathway"/>
    <property type="evidence" value="ECO:0007669"/>
    <property type="project" value="InterPro"/>
</dbReference>
<dbReference type="Gramene" id="ERN04935">
    <property type="protein sequence ID" value="ERN04935"/>
    <property type="gene ID" value="AMTR_s00080p00116450"/>
</dbReference>
<comment type="subcellular location">
    <subcellularLocation>
        <location evidence="1">Membrane</location>
        <topology evidence="1">Multi-pass membrane protein</topology>
    </subcellularLocation>
</comment>
<evidence type="ECO:0000313" key="7">
    <source>
        <dbReference type="EMBL" id="ERN04935.1"/>
    </source>
</evidence>
<dbReference type="Proteomes" id="UP000017836">
    <property type="component" value="Unassembled WGS sequence"/>
</dbReference>
<feature type="transmembrane region" description="Helical" evidence="6">
    <location>
        <begin position="6"/>
        <end position="30"/>
    </location>
</feature>
<dbReference type="PANTHER" id="PTHR32191">
    <property type="entry name" value="TETRASPANIN-8-RELATED"/>
    <property type="match status" value="1"/>
</dbReference>
<feature type="transmembrane region" description="Helical" evidence="6">
    <location>
        <begin position="42"/>
        <end position="64"/>
    </location>
</feature>
<keyword evidence="3 6" id="KW-0812">Transmembrane</keyword>
<organism evidence="7 8">
    <name type="scientific">Amborella trichopoda</name>
    <dbReference type="NCBI Taxonomy" id="13333"/>
    <lineage>
        <taxon>Eukaryota</taxon>
        <taxon>Viridiplantae</taxon>
        <taxon>Streptophyta</taxon>
        <taxon>Embryophyta</taxon>
        <taxon>Tracheophyta</taxon>
        <taxon>Spermatophyta</taxon>
        <taxon>Magnoliopsida</taxon>
        <taxon>Amborellales</taxon>
        <taxon>Amborellaceae</taxon>
        <taxon>Amborella</taxon>
    </lineage>
</organism>
<dbReference type="eggNOG" id="ENOG502QU76">
    <property type="taxonomic scope" value="Eukaryota"/>
</dbReference>
<evidence type="ECO:0000256" key="3">
    <source>
        <dbReference type="ARBA" id="ARBA00022692"/>
    </source>
</evidence>
<gene>
    <name evidence="7" type="ORF">AMTR_s00080p00116450</name>
</gene>
<comment type="similarity">
    <text evidence="2">Belongs to the tetraspanin (TM4SF) family.</text>
</comment>
<keyword evidence="5 6" id="KW-0472">Membrane</keyword>
<name>W1PD09_AMBTC</name>